<dbReference type="SUPFAM" id="SSF63829">
    <property type="entry name" value="Calcium-dependent phosphotriesterase"/>
    <property type="match status" value="1"/>
</dbReference>
<dbReference type="InterPro" id="IPR011042">
    <property type="entry name" value="6-blade_b-propeller_TolB-like"/>
</dbReference>
<dbReference type="GO" id="GO:0046872">
    <property type="term" value="F:metal ion binding"/>
    <property type="evidence" value="ECO:0007669"/>
    <property type="project" value="UniProtKB-KW"/>
</dbReference>
<evidence type="ECO:0000256" key="1">
    <source>
        <dbReference type="ARBA" id="ARBA00022801"/>
    </source>
</evidence>
<keyword evidence="3" id="KW-0479">Metal-binding</keyword>
<feature type="binding site" evidence="3">
    <location>
        <position position="177"/>
    </location>
    <ligand>
        <name>a divalent metal cation</name>
        <dbReference type="ChEBI" id="CHEBI:60240"/>
    </ligand>
</feature>
<organism evidence="5">
    <name type="scientific">uncultured Pleomorphomonas sp</name>
    <dbReference type="NCBI Taxonomy" id="442121"/>
    <lineage>
        <taxon>Bacteria</taxon>
        <taxon>Pseudomonadati</taxon>
        <taxon>Pseudomonadota</taxon>
        <taxon>Alphaproteobacteria</taxon>
        <taxon>Hyphomicrobiales</taxon>
        <taxon>Pleomorphomonadaceae</taxon>
        <taxon>Pleomorphomonas</taxon>
        <taxon>environmental samples</taxon>
    </lineage>
</organism>
<sequence length="304" mass="33431">MSQQRVTALDERLWQLVLPSSPFETLSTGHLWTEGPAYFPTGDFLIWSDIPRSRMYQWIPDLGVRVLDHAANNCNGHTIDPKGRLVACEHLTRSVVRFELDGRRTVIADAFEGRRLNSPNDVIVASDGGVWFTDPTYGIMTDYEGKRSPSEQEGCFVYRADPSGKVEAKIRSMLKPNGLALSLDERILYVADSSASHDAAGYRHVVAFPLGDDWQVGEGRVLITIEEGVPDGLRLDEYGDLWVSTARGVEIFAPDGCPLGIIHTPETAANLCFGGPKNNRLFITASTSVYAVYTAVRGAACPAR</sequence>
<proteinExistence type="predicted"/>
<evidence type="ECO:0000313" key="5">
    <source>
        <dbReference type="EMBL" id="SCM76829.1"/>
    </source>
</evidence>
<dbReference type="InterPro" id="IPR013658">
    <property type="entry name" value="SGL"/>
</dbReference>
<evidence type="ECO:0000256" key="2">
    <source>
        <dbReference type="PIRSR" id="PIRSR605511-1"/>
    </source>
</evidence>
<comment type="cofactor">
    <cofactor evidence="3">
        <name>Zn(2+)</name>
        <dbReference type="ChEBI" id="CHEBI:29105"/>
    </cofactor>
    <text evidence="3">Binds 1 divalent metal cation per subunit.</text>
</comment>
<dbReference type="PANTHER" id="PTHR47572:SF4">
    <property type="entry name" value="LACTONASE DRP35"/>
    <property type="match status" value="1"/>
</dbReference>
<feature type="binding site" evidence="3">
    <location>
        <position position="120"/>
    </location>
    <ligand>
        <name>substrate</name>
    </ligand>
</feature>
<keyword evidence="3" id="KW-0862">Zinc</keyword>
<protein>
    <submittedName>
        <fullName evidence="5">Gluconolactonase</fullName>
    </submittedName>
</protein>
<feature type="binding site" evidence="3">
    <location>
        <position position="231"/>
    </location>
    <ligand>
        <name>a divalent metal cation</name>
        <dbReference type="ChEBI" id="CHEBI:60240"/>
    </ligand>
</feature>
<dbReference type="PANTHER" id="PTHR47572">
    <property type="entry name" value="LIPOPROTEIN-RELATED"/>
    <property type="match status" value="1"/>
</dbReference>
<dbReference type="AlphaFoldDB" id="A0A212LHH2"/>
<reference evidence="5" key="1">
    <citation type="submission" date="2016-08" db="EMBL/GenBank/DDBJ databases">
        <authorList>
            <person name="Seilhamer J.J."/>
        </authorList>
    </citation>
    <scope>NUCLEOTIDE SEQUENCE</scope>
    <source>
        <strain evidence="5">86</strain>
    </source>
</reference>
<dbReference type="PRINTS" id="PR01790">
    <property type="entry name" value="SMP30FAMILY"/>
</dbReference>
<keyword evidence="1" id="KW-0378">Hydrolase</keyword>
<dbReference type="GO" id="GO:0016787">
    <property type="term" value="F:hydrolase activity"/>
    <property type="evidence" value="ECO:0007669"/>
    <property type="project" value="UniProtKB-KW"/>
</dbReference>
<name>A0A212LHH2_9HYPH</name>
<dbReference type="InterPro" id="IPR005511">
    <property type="entry name" value="SMP-30"/>
</dbReference>
<dbReference type="RefSeq" id="WP_288196882.1">
    <property type="nucleotide sequence ID" value="NZ_LT608334.1"/>
</dbReference>
<dbReference type="EMBL" id="FMJD01000008">
    <property type="protein sequence ID" value="SCM76829.1"/>
    <property type="molecule type" value="Genomic_DNA"/>
</dbReference>
<dbReference type="InterPro" id="IPR051262">
    <property type="entry name" value="SMP-30/CGR1_Lactonase"/>
</dbReference>
<evidence type="ECO:0000256" key="3">
    <source>
        <dbReference type="PIRSR" id="PIRSR605511-2"/>
    </source>
</evidence>
<feature type="binding site" evidence="3">
    <location>
        <position position="34"/>
    </location>
    <ligand>
        <name>a divalent metal cation</name>
        <dbReference type="ChEBI" id="CHEBI:60240"/>
    </ligand>
</feature>
<gene>
    <name evidence="5" type="ORF">KL86PLE_40635</name>
</gene>
<feature type="active site" description="Proton donor/acceptor" evidence="2">
    <location>
        <position position="231"/>
    </location>
</feature>
<dbReference type="Pfam" id="PF08450">
    <property type="entry name" value="SGL"/>
    <property type="match status" value="1"/>
</dbReference>
<evidence type="ECO:0000259" key="4">
    <source>
        <dbReference type="Pfam" id="PF08450"/>
    </source>
</evidence>
<feature type="domain" description="SMP-30/Gluconolactonase/LRE-like region" evidence="4">
    <location>
        <begin position="32"/>
        <end position="286"/>
    </location>
</feature>
<accession>A0A212LHH2</accession>
<dbReference type="Gene3D" id="2.120.10.30">
    <property type="entry name" value="TolB, C-terminal domain"/>
    <property type="match status" value="1"/>
</dbReference>